<reference evidence="2" key="1">
    <citation type="submission" date="2020-02" db="EMBL/GenBank/DDBJ databases">
        <authorList>
            <person name="Meier V. D."/>
        </authorList>
    </citation>
    <scope>NUCLEOTIDE SEQUENCE</scope>
    <source>
        <strain evidence="2">AVDCRST_MAG59</strain>
    </source>
</reference>
<accession>A0A6J4UPS3</accession>
<evidence type="ECO:0000256" key="1">
    <source>
        <dbReference type="SAM" id="MobiDB-lite"/>
    </source>
</evidence>
<dbReference type="EMBL" id="CADCWF010000121">
    <property type="protein sequence ID" value="CAA9553126.1"/>
    <property type="molecule type" value="Genomic_DNA"/>
</dbReference>
<proteinExistence type="predicted"/>
<dbReference type="AlphaFoldDB" id="A0A6J4UPS3"/>
<evidence type="ECO:0000313" key="2">
    <source>
        <dbReference type="EMBL" id="CAA9553126.1"/>
    </source>
</evidence>
<sequence length="109" mass="12600">MREPVRTPRLLGGPRPWFTCPDGGPWYAPPWVVWHRIRRRPCHNLTCTSAPEGELDRAPWRLERVKEKRRRPSDSLPATLGSSGRPERLHDMTSDPRVLAFPTVERRAG</sequence>
<feature type="region of interest" description="Disordered" evidence="1">
    <location>
        <begin position="66"/>
        <end position="109"/>
    </location>
</feature>
<organism evidence="2">
    <name type="scientific">uncultured Thermomicrobiales bacterium</name>
    <dbReference type="NCBI Taxonomy" id="1645740"/>
    <lineage>
        <taxon>Bacteria</taxon>
        <taxon>Pseudomonadati</taxon>
        <taxon>Thermomicrobiota</taxon>
        <taxon>Thermomicrobia</taxon>
        <taxon>Thermomicrobiales</taxon>
        <taxon>environmental samples</taxon>
    </lineage>
</organism>
<protein>
    <submittedName>
        <fullName evidence="2">Uncharacterized protein</fullName>
    </submittedName>
</protein>
<name>A0A6J4UPS3_9BACT</name>
<feature type="compositionally biased region" description="Basic and acidic residues" evidence="1">
    <location>
        <begin position="85"/>
        <end position="94"/>
    </location>
</feature>
<gene>
    <name evidence="2" type="ORF">AVDCRST_MAG59-1930</name>
</gene>